<dbReference type="InterPro" id="IPR001810">
    <property type="entry name" value="F-box_dom"/>
</dbReference>
<dbReference type="Proteomes" id="UP001465976">
    <property type="component" value="Unassembled WGS sequence"/>
</dbReference>
<reference evidence="3 4" key="1">
    <citation type="submission" date="2024-02" db="EMBL/GenBank/DDBJ databases">
        <title>A draft genome for the cacao thread blight pathogen Marasmius crinis-equi.</title>
        <authorList>
            <person name="Cohen S.P."/>
            <person name="Baruah I.K."/>
            <person name="Amoako-Attah I."/>
            <person name="Bukari Y."/>
            <person name="Meinhardt L.W."/>
            <person name="Bailey B.A."/>
        </authorList>
    </citation>
    <scope>NUCLEOTIDE SEQUENCE [LARGE SCALE GENOMIC DNA]</scope>
    <source>
        <strain evidence="3 4">GH-76</strain>
    </source>
</reference>
<feature type="domain" description="F-box" evidence="2">
    <location>
        <begin position="11"/>
        <end position="70"/>
    </location>
</feature>
<name>A0ABR3FEN4_9AGAR</name>
<evidence type="ECO:0000259" key="2">
    <source>
        <dbReference type="Pfam" id="PF12937"/>
    </source>
</evidence>
<evidence type="ECO:0000313" key="4">
    <source>
        <dbReference type="Proteomes" id="UP001465976"/>
    </source>
</evidence>
<evidence type="ECO:0000256" key="1">
    <source>
        <dbReference type="SAM" id="SignalP"/>
    </source>
</evidence>
<dbReference type="Pfam" id="PF12937">
    <property type="entry name" value="F-box-like"/>
    <property type="match status" value="1"/>
</dbReference>
<protein>
    <recommendedName>
        <fullName evidence="2">F-box domain-containing protein</fullName>
    </recommendedName>
</protein>
<feature type="chain" id="PRO_5046539867" description="F-box domain-containing protein" evidence="1">
    <location>
        <begin position="31"/>
        <end position="503"/>
    </location>
</feature>
<comment type="caution">
    <text evidence="3">The sequence shown here is derived from an EMBL/GenBank/DDBJ whole genome shotgun (WGS) entry which is preliminary data.</text>
</comment>
<organism evidence="3 4">
    <name type="scientific">Marasmius crinis-equi</name>
    <dbReference type="NCBI Taxonomy" id="585013"/>
    <lineage>
        <taxon>Eukaryota</taxon>
        <taxon>Fungi</taxon>
        <taxon>Dikarya</taxon>
        <taxon>Basidiomycota</taxon>
        <taxon>Agaricomycotina</taxon>
        <taxon>Agaricomycetes</taxon>
        <taxon>Agaricomycetidae</taxon>
        <taxon>Agaricales</taxon>
        <taxon>Marasmiineae</taxon>
        <taxon>Marasmiaceae</taxon>
        <taxon>Marasmius</taxon>
    </lineage>
</organism>
<evidence type="ECO:0000313" key="3">
    <source>
        <dbReference type="EMBL" id="KAL0573770.1"/>
    </source>
</evidence>
<dbReference type="EMBL" id="JBAHYK010000466">
    <property type="protein sequence ID" value="KAL0573770.1"/>
    <property type="molecule type" value="Genomic_DNA"/>
</dbReference>
<keyword evidence="4" id="KW-1185">Reference proteome</keyword>
<proteinExistence type="predicted"/>
<gene>
    <name evidence="3" type="ORF">V5O48_008185</name>
</gene>
<keyword evidence="1" id="KW-0732">Signal</keyword>
<sequence length="503" mass="56013">MSPQWPHAMKALPNELLILIFNLSIPPEGATFICSSLPRLFSQAMVLSQVCSSWRELTLSTGELWDTITISPVEDEEEGTILPERPLLLHLERSRRMPLAITVSRPFRGLGEKSMSQERFHALLAKNSTRLRHLHLHHLDLLLKVIDLRMLAHKSARANGSNTDSDIQHTLRFPLLESLSFKAPTGDYNQLHSLLQRTSFPSLKSLSILDYTARRPFTQSFSLPYRQIRSLQFRVHEKLILPLYNSTTLPEILSSCSFITKLDLELTANMGYPEALTIPCLTDLTIQLLLTEQAYKGATRILSVVICPALKSLSIRGRPADNIELTYGFLSRRKIQGDLFKDGIIPLLEKSNCALDRLNVHKVLVSSSSLMLLLRARACLTLLHLLFREVEIDFLPSPCSSNLLDQLLAELVAHPNDPGIPVLPPLRTIHITMTGSSQTVASLASIVESRTESLESAVFEIPDHLAAAAGAVLNNDTPVAVKVLGYPSGSIYVGYENRDGCLR</sequence>
<accession>A0ABR3FEN4</accession>
<feature type="signal peptide" evidence="1">
    <location>
        <begin position="1"/>
        <end position="30"/>
    </location>
</feature>